<feature type="compositionally biased region" description="Gly residues" evidence="1">
    <location>
        <begin position="33"/>
        <end position="45"/>
    </location>
</feature>
<sequence>MELDMDMASRRVGMRSPTTGARTRGSAATGVTGVDGVGFGDGGGGDVEEVGDGDGGGVEWWGAAEHEVGVARPRGGGGGDVLGGLARNGEEADGDGIGENKVAENKAAVNGSQVHNVVLCGSTSG</sequence>
<feature type="region of interest" description="Disordered" evidence="1">
    <location>
        <begin position="1"/>
        <end position="57"/>
    </location>
</feature>
<feature type="compositionally biased region" description="Low complexity" evidence="1">
    <location>
        <begin position="18"/>
        <end position="32"/>
    </location>
</feature>
<accession>A0A0E0QJV7</accession>
<name>A0A0E0QJV7_ORYRU</name>
<dbReference type="AlphaFoldDB" id="A0A0E0QJV7"/>
<protein>
    <recommendedName>
        <fullName evidence="4">DUF834 domain-containing protein</fullName>
    </recommendedName>
</protein>
<dbReference type="Proteomes" id="UP000008022">
    <property type="component" value="Unassembled WGS sequence"/>
</dbReference>
<reference evidence="3" key="1">
    <citation type="submission" date="2013-06" db="EMBL/GenBank/DDBJ databases">
        <authorList>
            <person name="Zhao Q."/>
        </authorList>
    </citation>
    <scope>NUCLEOTIDE SEQUENCE</scope>
    <source>
        <strain evidence="3">cv. W1943</strain>
    </source>
</reference>
<dbReference type="HOGENOM" id="CLU_1996380_0_0_1"/>
<reference evidence="2" key="2">
    <citation type="submission" date="2015-06" db="UniProtKB">
        <authorList>
            <consortium name="EnsemblPlants"/>
        </authorList>
    </citation>
    <scope>IDENTIFICATION</scope>
</reference>
<evidence type="ECO:0008006" key="4">
    <source>
        <dbReference type="Google" id="ProtNLM"/>
    </source>
</evidence>
<evidence type="ECO:0000313" key="3">
    <source>
        <dbReference type="Proteomes" id="UP000008022"/>
    </source>
</evidence>
<proteinExistence type="predicted"/>
<evidence type="ECO:0000313" key="2">
    <source>
        <dbReference type="EnsemblPlants" id="ORUFI08G18970.1"/>
    </source>
</evidence>
<feature type="region of interest" description="Disordered" evidence="1">
    <location>
        <begin position="70"/>
        <end position="97"/>
    </location>
</feature>
<dbReference type="EnsemblPlants" id="ORUFI08G18970.1">
    <property type="protein sequence ID" value="ORUFI08G18970.1"/>
    <property type="gene ID" value="ORUFI08G18970"/>
</dbReference>
<organism evidence="2 3">
    <name type="scientific">Oryza rufipogon</name>
    <name type="common">Brownbeard rice</name>
    <name type="synonym">Asian wild rice</name>
    <dbReference type="NCBI Taxonomy" id="4529"/>
    <lineage>
        <taxon>Eukaryota</taxon>
        <taxon>Viridiplantae</taxon>
        <taxon>Streptophyta</taxon>
        <taxon>Embryophyta</taxon>
        <taxon>Tracheophyta</taxon>
        <taxon>Spermatophyta</taxon>
        <taxon>Magnoliopsida</taxon>
        <taxon>Liliopsida</taxon>
        <taxon>Poales</taxon>
        <taxon>Poaceae</taxon>
        <taxon>BOP clade</taxon>
        <taxon>Oryzoideae</taxon>
        <taxon>Oryzeae</taxon>
        <taxon>Oryzinae</taxon>
        <taxon>Oryza</taxon>
    </lineage>
</organism>
<dbReference type="Gramene" id="ORUFI08G18970.1">
    <property type="protein sequence ID" value="ORUFI08G18970.1"/>
    <property type="gene ID" value="ORUFI08G18970"/>
</dbReference>
<keyword evidence="3" id="KW-1185">Reference proteome</keyword>
<evidence type="ECO:0000256" key="1">
    <source>
        <dbReference type="SAM" id="MobiDB-lite"/>
    </source>
</evidence>